<keyword evidence="3" id="KW-1185">Reference proteome</keyword>
<protein>
    <recommendedName>
        <fullName evidence="4">DUF3311 domain-containing protein</fullName>
    </recommendedName>
</protein>
<keyword evidence="1" id="KW-1133">Transmembrane helix</keyword>
<gene>
    <name evidence="2" type="ORF">UABAM_02578</name>
</gene>
<evidence type="ECO:0008006" key="4">
    <source>
        <dbReference type="Google" id="ProtNLM"/>
    </source>
</evidence>
<dbReference type="AlphaFoldDB" id="A0A5S9F4H1"/>
<dbReference type="EMBL" id="AP019860">
    <property type="protein sequence ID" value="BBM84222.1"/>
    <property type="molecule type" value="Genomic_DNA"/>
</dbReference>
<dbReference type="RefSeq" id="WP_151968392.1">
    <property type="nucleotide sequence ID" value="NZ_AP019860.1"/>
</dbReference>
<organism evidence="2 3">
    <name type="scientific">Uabimicrobium amorphum</name>
    <dbReference type="NCBI Taxonomy" id="2596890"/>
    <lineage>
        <taxon>Bacteria</taxon>
        <taxon>Pseudomonadati</taxon>
        <taxon>Planctomycetota</taxon>
        <taxon>Candidatus Uabimicrobiia</taxon>
        <taxon>Candidatus Uabimicrobiales</taxon>
        <taxon>Candidatus Uabimicrobiaceae</taxon>
        <taxon>Candidatus Uabimicrobium</taxon>
    </lineage>
</organism>
<evidence type="ECO:0000313" key="2">
    <source>
        <dbReference type="EMBL" id="BBM84222.1"/>
    </source>
</evidence>
<evidence type="ECO:0000256" key="1">
    <source>
        <dbReference type="SAM" id="Phobius"/>
    </source>
</evidence>
<keyword evidence="1" id="KW-0472">Membrane</keyword>
<dbReference type="KEGG" id="uam:UABAM_02578"/>
<proteinExistence type="predicted"/>
<evidence type="ECO:0000313" key="3">
    <source>
        <dbReference type="Proteomes" id="UP000326354"/>
    </source>
</evidence>
<accession>A0A5S9F4H1</accession>
<dbReference type="Proteomes" id="UP000326354">
    <property type="component" value="Chromosome"/>
</dbReference>
<name>A0A5S9F4H1_UABAM</name>
<keyword evidence="1" id="KW-0812">Transmembrane</keyword>
<sequence>MKLRLVVVFAGILFLSQDYWNWSDEGQFSILGFPKVVTYFFVLQLALAVAIGLFSMKFWQEDQ</sequence>
<feature type="transmembrane region" description="Helical" evidence="1">
    <location>
        <begin position="39"/>
        <end position="59"/>
    </location>
</feature>
<reference evidence="2 3" key="1">
    <citation type="submission" date="2019-08" db="EMBL/GenBank/DDBJ databases">
        <title>Complete genome sequence of Candidatus Uab amorphum.</title>
        <authorList>
            <person name="Shiratori T."/>
            <person name="Suzuki S."/>
            <person name="Kakizawa Y."/>
            <person name="Ishida K."/>
        </authorList>
    </citation>
    <scope>NUCLEOTIDE SEQUENCE [LARGE SCALE GENOMIC DNA]</scope>
    <source>
        <strain evidence="2 3">SRT547</strain>
    </source>
</reference>